<comment type="similarity">
    <text evidence="1">Belongs to the short-chain dehydrogenases/reductases (SDR) family.</text>
</comment>
<dbReference type="InterPro" id="IPR036291">
    <property type="entry name" value="NAD(P)-bd_dom_sf"/>
</dbReference>
<name>A0A1I3NH18_9RHOB</name>
<evidence type="ECO:0000313" key="3">
    <source>
        <dbReference type="EMBL" id="SFJ08056.1"/>
    </source>
</evidence>
<dbReference type="PROSITE" id="PS00061">
    <property type="entry name" value="ADH_SHORT"/>
    <property type="match status" value="1"/>
</dbReference>
<protein>
    <submittedName>
        <fullName evidence="3">NAD(P)-dependent dehydrogenase, short-chain alcohol dehydrogenase family</fullName>
    </submittedName>
</protein>
<dbReference type="InterPro" id="IPR002347">
    <property type="entry name" value="SDR_fam"/>
</dbReference>
<dbReference type="STRING" id="1114924.SAMN05216258_11364"/>
<dbReference type="PANTHER" id="PTHR24321:SF8">
    <property type="entry name" value="ESTRADIOL 17-BETA-DEHYDROGENASE 8-RELATED"/>
    <property type="match status" value="1"/>
</dbReference>
<dbReference type="EMBL" id="FOQH01000013">
    <property type="protein sequence ID" value="SFJ08056.1"/>
    <property type="molecule type" value="Genomic_DNA"/>
</dbReference>
<dbReference type="AlphaFoldDB" id="A0A1I3NH18"/>
<dbReference type="CDD" id="cd05233">
    <property type="entry name" value="SDR_c"/>
    <property type="match status" value="1"/>
</dbReference>
<dbReference type="FunFam" id="3.40.50.720:FF:000084">
    <property type="entry name" value="Short-chain dehydrogenase reductase"/>
    <property type="match status" value="1"/>
</dbReference>
<dbReference type="OrthoDB" id="9779623at2"/>
<dbReference type="InterPro" id="IPR020904">
    <property type="entry name" value="Sc_DH/Rdtase_CS"/>
</dbReference>
<dbReference type="Proteomes" id="UP000199377">
    <property type="component" value="Unassembled WGS sequence"/>
</dbReference>
<reference evidence="3 4" key="1">
    <citation type="submission" date="2016-10" db="EMBL/GenBank/DDBJ databases">
        <authorList>
            <person name="de Groot N.N."/>
        </authorList>
    </citation>
    <scope>NUCLEOTIDE SEQUENCE [LARGE SCALE GENOMIC DNA]</scope>
    <source>
        <strain evidence="3 4">CGMCC 1.11030</strain>
    </source>
</reference>
<keyword evidence="2" id="KW-0560">Oxidoreductase</keyword>
<dbReference type="SUPFAM" id="SSF51735">
    <property type="entry name" value="NAD(P)-binding Rossmann-fold domains"/>
    <property type="match status" value="1"/>
</dbReference>
<gene>
    <name evidence="3" type="ORF">SAMN05216258_11364</name>
</gene>
<dbReference type="PANTHER" id="PTHR24321">
    <property type="entry name" value="DEHYDROGENASES, SHORT CHAIN"/>
    <property type="match status" value="1"/>
</dbReference>
<sequence length="255" mass="25997">MARFEGKIALITGATGGIGSVTARRMAAEGAKLVLQDLEEAPLKALAAELGGAEIAPGDVAEPSVMQAAVDKGMAAFGRIDCAFLNAGVEGPIAPLEEGDVSAFDHVMRVNVRGPFVGLAALFPAMKATGGSVVITSSTAGLRGATGLSRYTTSKHAVIGLMRTAALEGSAHGIRVNTVHPAPIDTRMIHALEEGYGKGDPERAAAALKAAIPLGRYGEPEEVAALVCWLLSDEASFCTGGLYQVDGGSTAGARR</sequence>
<evidence type="ECO:0000256" key="2">
    <source>
        <dbReference type="ARBA" id="ARBA00023002"/>
    </source>
</evidence>
<keyword evidence="4" id="KW-1185">Reference proteome</keyword>
<dbReference type="Gene3D" id="3.40.50.720">
    <property type="entry name" value="NAD(P)-binding Rossmann-like Domain"/>
    <property type="match status" value="1"/>
</dbReference>
<accession>A0A1I3NH18</accession>
<evidence type="ECO:0000313" key="4">
    <source>
        <dbReference type="Proteomes" id="UP000199377"/>
    </source>
</evidence>
<dbReference type="GO" id="GO:0016491">
    <property type="term" value="F:oxidoreductase activity"/>
    <property type="evidence" value="ECO:0007669"/>
    <property type="project" value="UniProtKB-KW"/>
</dbReference>
<dbReference type="PRINTS" id="PR00081">
    <property type="entry name" value="GDHRDH"/>
</dbReference>
<evidence type="ECO:0000256" key="1">
    <source>
        <dbReference type="ARBA" id="ARBA00006484"/>
    </source>
</evidence>
<dbReference type="RefSeq" id="WP_092864894.1">
    <property type="nucleotide sequence ID" value="NZ_FOQH01000013.1"/>
</dbReference>
<dbReference type="Pfam" id="PF13561">
    <property type="entry name" value="adh_short_C2"/>
    <property type="match status" value="1"/>
</dbReference>
<proteinExistence type="inferred from homology"/>
<organism evidence="3 4">
    <name type="scientific">Albimonas pacifica</name>
    <dbReference type="NCBI Taxonomy" id="1114924"/>
    <lineage>
        <taxon>Bacteria</taxon>
        <taxon>Pseudomonadati</taxon>
        <taxon>Pseudomonadota</taxon>
        <taxon>Alphaproteobacteria</taxon>
        <taxon>Rhodobacterales</taxon>
        <taxon>Paracoccaceae</taxon>
        <taxon>Albimonas</taxon>
    </lineage>
</organism>